<feature type="transmembrane region" description="Helical" evidence="1">
    <location>
        <begin position="12"/>
        <end position="32"/>
    </location>
</feature>
<evidence type="ECO:0000313" key="2">
    <source>
        <dbReference type="EMBL" id="SKB10323.1"/>
    </source>
</evidence>
<accession>A0A1T4Z8X9</accession>
<protein>
    <recommendedName>
        <fullName evidence="4">DUF2975 domain-containing protein</fullName>
    </recommendedName>
</protein>
<sequence length="201" mass="20982">MKAPFGTATRSDLWLAVALAAAVIVGTAIGAVRRVLQILPNQDVPVEVYFESQQQAIAIAGLAEPVRVDLDHATIRVSDLAPASYVSAIAAVVVPAVAVIGVMVCISWLCRNLAGGVFFSRTNTRLVTTTSLLIVGGWLVSSLARTMASNGALATVTPEAADVSVSMQFSPMYLFIAIVVGSLAAAFHAGERMQRDAEGLV</sequence>
<dbReference type="AlphaFoldDB" id="A0A1T4Z8X9"/>
<evidence type="ECO:0008006" key="4">
    <source>
        <dbReference type="Google" id="ProtNLM"/>
    </source>
</evidence>
<name>A0A1T4Z8X9_9ACTN</name>
<gene>
    <name evidence="2" type="ORF">SAMN06295964_3256</name>
</gene>
<proteinExistence type="predicted"/>
<feature type="transmembrane region" description="Helical" evidence="1">
    <location>
        <begin position="85"/>
        <end position="110"/>
    </location>
</feature>
<keyword evidence="1" id="KW-0472">Membrane</keyword>
<keyword evidence="3" id="KW-1185">Reference proteome</keyword>
<feature type="transmembrane region" description="Helical" evidence="1">
    <location>
        <begin position="172"/>
        <end position="190"/>
    </location>
</feature>
<dbReference type="Proteomes" id="UP000191040">
    <property type="component" value="Chromosome I"/>
</dbReference>
<keyword evidence="1" id="KW-1133">Transmembrane helix</keyword>
<dbReference type="EMBL" id="LT796768">
    <property type="protein sequence ID" value="SKB10323.1"/>
    <property type="molecule type" value="Genomic_DNA"/>
</dbReference>
<reference evidence="3" key="1">
    <citation type="submission" date="2017-02" db="EMBL/GenBank/DDBJ databases">
        <authorList>
            <person name="Varghese N."/>
            <person name="Submissions S."/>
        </authorList>
    </citation>
    <scope>NUCLEOTIDE SEQUENCE [LARGE SCALE GENOMIC DNA]</scope>
    <source>
        <strain evidence="3">9H-4</strain>
    </source>
</reference>
<organism evidence="2 3">
    <name type="scientific">Aeromicrobium choanae</name>
    <dbReference type="NCBI Taxonomy" id="1736691"/>
    <lineage>
        <taxon>Bacteria</taxon>
        <taxon>Bacillati</taxon>
        <taxon>Actinomycetota</taxon>
        <taxon>Actinomycetes</taxon>
        <taxon>Propionibacteriales</taxon>
        <taxon>Nocardioidaceae</taxon>
        <taxon>Aeromicrobium</taxon>
    </lineage>
</organism>
<dbReference type="STRING" id="1736691.SAMN06295964_3256"/>
<dbReference type="OrthoDB" id="5148898at2"/>
<evidence type="ECO:0000256" key="1">
    <source>
        <dbReference type="SAM" id="Phobius"/>
    </source>
</evidence>
<dbReference type="RefSeq" id="WP_078701117.1">
    <property type="nucleotide sequence ID" value="NZ_LT796768.1"/>
</dbReference>
<keyword evidence="1" id="KW-0812">Transmembrane</keyword>
<feature type="transmembrane region" description="Helical" evidence="1">
    <location>
        <begin position="122"/>
        <end position="140"/>
    </location>
</feature>
<evidence type="ECO:0000313" key="3">
    <source>
        <dbReference type="Proteomes" id="UP000191040"/>
    </source>
</evidence>